<dbReference type="InterPro" id="IPR002110">
    <property type="entry name" value="Ankyrin_rpt"/>
</dbReference>
<dbReference type="InterPro" id="IPR036770">
    <property type="entry name" value="Ankyrin_rpt-contain_sf"/>
</dbReference>
<dbReference type="EMBL" id="CP157947">
    <property type="protein sequence ID" value="XBS71764.1"/>
    <property type="molecule type" value="Genomic_DNA"/>
</dbReference>
<keyword evidence="1" id="KW-0677">Repeat</keyword>
<feature type="repeat" description="ANK" evidence="3">
    <location>
        <begin position="214"/>
        <end position="246"/>
    </location>
</feature>
<dbReference type="SUPFAM" id="SSF48403">
    <property type="entry name" value="Ankyrin repeat"/>
    <property type="match status" value="1"/>
</dbReference>
<feature type="repeat" description="ANK" evidence="3">
    <location>
        <begin position="100"/>
        <end position="122"/>
    </location>
</feature>
<dbReference type="Pfam" id="PF12796">
    <property type="entry name" value="Ank_2"/>
    <property type="match status" value="3"/>
</dbReference>
<protein>
    <submittedName>
        <fullName evidence="4">Ankyrin repeat domain-containing protein</fullName>
    </submittedName>
</protein>
<accession>A0AAU7QFD0</accession>
<gene>
    <name evidence="4" type="ORF">ABK905_01000</name>
</gene>
<dbReference type="PANTHER" id="PTHR24198:SF165">
    <property type="entry name" value="ANKYRIN REPEAT-CONTAINING PROTEIN-RELATED"/>
    <property type="match status" value="1"/>
</dbReference>
<reference evidence="4" key="1">
    <citation type="submission" date="2024-06" db="EMBL/GenBank/DDBJ databases">
        <authorList>
            <person name="Coelho C."/>
            <person name="Bento M."/>
            <person name="Garcia E."/>
            <person name="Camelo A."/>
            <person name="Brandao I."/>
            <person name="Espirito Santo C."/>
            <person name="Trovao J."/>
            <person name="Verissimo A."/>
            <person name="Costa J."/>
            <person name="Tiago I."/>
        </authorList>
    </citation>
    <scope>NUCLEOTIDE SEQUENCE</scope>
    <source>
        <strain evidence="4">KWT182</strain>
    </source>
</reference>
<evidence type="ECO:0000256" key="2">
    <source>
        <dbReference type="ARBA" id="ARBA00023043"/>
    </source>
</evidence>
<organism evidence="4">
    <name type="scientific">Acerihabitans sp. KWT182</name>
    <dbReference type="NCBI Taxonomy" id="3157919"/>
    <lineage>
        <taxon>Bacteria</taxon>
        <taxon>Pseudomonadati</taxon>
        <taxon>Pseudomonadota</taxon>
        <taxon>Gammaproteobacteria</taxon>
        <taxon>Enterobacterales</taxon>
        <taxon>Pectobacteriaceae</taxon>
        <taxon>Acerihabitans</taxon>
    </lineage>
</organism>
<name>A0AAU7QFD0_9GAMM</name>
<evidence type="ECO:0000313" key="4">
    <source>
        <dbReference type="EMBL" id="XBS71764.1"/>
    </source>
</evidence>
<proteinExistence type="predicted"/>
<sequence length="319" mass="36683">MSISESLPLAATSPQFLSEALRIIKFATGKELAEAMFSLVDKDDFHSINILRLINTDYFLIKEDKTDNNLLHYAVQRQRSDICDILLKIKTVDINARNKQGYTPLHYAIKNNDISTLNKILDMPNINLNDNWKIGDDDNDIIYFPILHYAVKCGNFDIVKILLNHKRINVNVCDRNGDLALRRAFHKEYNHVIADIIDLFLNKESIEITHQNNDRETLLHLAIFEGYNYLVEDLVNKGINVNLTDRRNNTALHLAVERNYKSATERLLNIPTIKLDIKNIHGMTPCEMAARKGFVQIAELIRKKQSIKPSNLFNLFGLV</sequence>
<keyword evidence="2 3" id="KW-0040">ANK repeat</keyword>
<dbReference type="PANTHER" id="PTHR24198">
    <property type="entry name" value="ANKYRIN REPEAT AND PROTEIN KINASE DOMAIN-CONTAINING PROTEIN"/>
    <property type="match status" value="1"/>
</dbReference>
<evidence type="ECO:0000256" key="3">
    <source>
        <dbReference type="PROSITE-ProRule" id="PRU00023"/>
    </source>
</evidence>
<dbReference type="Gene3D" id="1.25.40.20">
    <property type="entry name" value="Ankyrin repeat-containing domain"/>
    <property type="match status" value="2"/>
</dbReference>
<dbReference type="PROSITE" id="PS50088">
    <property type="entry name" value="ANK_REPEAT"/>
    <property type="match status" value="2"/>
</dbReference>
<dbReference type="SMART" id="SM00248">
    <property type="entry name" value="ANK"/>
    <property type="match status" value="6"/>
</dbReference>
<evidence type="ECO:0000256" key="1">
    <source>
        <dbReference type="ARBA" id="ARBA00022737"/>
    </source>
</evidence>
<dbReference type="PROSITE" id="PS50297">
    <property type="entry name" value="ANK_REP_REGION"/>
    <property type="match status" value="2"/>
</dbReference>
<dbReference type="AlphaFoldDB" id="A0AAU7QFD0"/>